<protein>
    <submittedName>
        <fullName evidence="9">Prominin 2</fullName>
    </submittedName>
</protein>
<dbReference type="PANTHER" id="PTHR22730:SF4">
    <property type="entry name" value="PROMININ-1-A-LIKE"/>
    <property type="match status" value="1"/>
</dbReference>
<name>A0A8C9V5G2_SCLFO</name>
<evidence type="ECO:0000256" key="2">
    <source>
        <dbReference type="ARBA" id="ARBA00006058"/>
    </source>
</evidence>
<reference evidence="9" key="2">
    <citation type="submission" date="2025-08" db="UniProtKB">
        <authorList>
            <consortium name="Ensembl"/>
        </authorList>
    </citation>
    <scope>IDENTIFICATION</scope>
</reference>
<comment type="subcellular location">
    <subcellularLocation>
        <location evidence="1">Cell projection</location>
        <location evidence="1">Microvillus membrane</location>
        <topology evidence="1">Multi-pass membrane protein</topology>
    </subcellularLocation>
</comment>
<proteinExistence type="inferred from homology"/>
<feature type="transmembrane region" description="Helical" evidence="7">
    <location>
        <begin position="46"/>
        <end position="64"/>
    </location>
</feature>
<dbReference type="GO" id="GO:0009986">
    <property type="term" value="C:cell surface"/>
    <property type="evidence" value="ECO:0007669"/>
    <property type="project" value="TreeGrafter"/>
</dbReference>
<dbReference type="GO" id="GO:0071914">
    <property type="term" value="C:prominosome"/>
    <property type="evidence" value="ECO:0007669"/>
    <property type="project" value="TreeGrafter"/>
</dbReference>
<feature type="transmembrane region" description="Helical" evidence="7">
    <location>
        <begin position="151"/>
        <end position="173"/>
    </location>
</feature>
<dbReference type="AlphaFoldDB" id="A0A8C9V5G2"/>
<dbReference type="Pfam" id="PF05478">
    <property type="entry name" value="Prominin"/>
    <property type="match status" value="1"/>
</dbReference>
<evidence type="ECO:0000313" key="9">
    <source>
        <dbReference type="Ensembl" id="ENSSFOP00015023764.2"/>
    </source>
</evidence>
<dbReference type="GO" id="GO:0005929">
    <property type="term" value="C:cilium"/>
    <property type="evidence" value="ECO:0007669"/>
    <property type="project" value="TreeGrafter"/>
</dbReference>
<reference evidence="9" key="3">
    <citation type="submission" date="2025-09" db="UniProtKB">
        <authorList>
            <consortium name="Ensembl"/>
        </authorList>
    </citation>
    <scope>IDENTIFICATION</scope>
</reference>
<dbReference type="OrthoDB" id="6229420at2759"/>
<dbReference type="GO" id="GO:0016324">
    <property type="term" value="C:apical plasma membrane"/>
    <property type="evidence" value="ECO:0007669"/>
    <property type="project" value="TreeGrafter"/>
</dbReference>
<comment type="similarity">
    <text evidence="2">Belongs to the prominin family.</text>
</comment>
<feature type="transmembrane region" description="Helical" evidence="7">
    <location>
        <begin position="457"/>
        <end position="483"/>
    </location>
</feature>
<dbReference type="GeneID" id="108942629"/>
<dbReference type="PANTHER" id="PTHR22730">
    <property type="entry name" value="PROMININ PROM PROTEIN"/>
    <property type="match status" value="1"/>
</dbReference>
<feature type="transmembrane region" description="Helical" evidence="7">
    <location>
        <begin position="102"/>
        <end position="130"/>
    </location>
</feature>
<keyword evidence="6" id="KW-0325">Glycoprotein</keyword>
<dbReference type="GO" id="GO:0031528">
    <property type="term" value="C:microvillus membrane"/>
    <property type="evidence" value="ECO:0007669"/>
    <property type="project" value="UniProtKB-SubCell"/>
</dbReference>
<evidence type="ECO:0000256" key="1">
    <source>
        <dbReference type="ARBA" id="ARBA00004475"/>
    </source>
</evidence>
<dbReference type="RefSeq" id="XP_018621604.2">
    <property type="nucleotide sequence ID" value="XM_018766088.2"/>
</dbReference>
<reference evidence="9 10" key="1">
    <citation type="submission" date="2019-04" db="EMBL/GenBank/DDBJ databases">
        <authorList>
            <consortium name="Wellcome Sanger Institute Data Sharing"/>
        </authorList>
    </citation>
    <scope>NUCLEOTIDE SEQUENCE [LARGE SCALE GENOMIC DNA]</scope>
</reference>
<evidence type="ECO:0000256" key="5">
    <source>
        <dbReference type="ARBA" id="ARBA00023136"/>
    </source>
</evidence>
<keyword evidence="4 7" id="KW-1133">Transmembrane helix</keyword>
<dbReference type="GeneTree" id="ENSGT00530000063586"/>
<dbReference type="RefSeq" id="XP_018621603.2">
    <property type="nucleotide sequence ID" value="XM_018766087.2"/>
</dbReference>
<feature type="transmembrane region" description="Helical" evidence="7">
    <location>
        <begin position="410"/>
        <end position="436"/>
    </location>
</feature>
<evidence type="ECO:0000256" key="8">
    <source>
        <dbReference type="SAM" id="SignalP"/>
    </source>
</evidence>
<dbReference type="InterPro" id="IPR008795">
    <property type="entry name" value="Prominin"/>
</dbReference>
<evidence type="ECO:0000256" key="7">
    <source>
        <dbReference type="SAM" id="Phobius"/>
    </source>
</evidence>
<dbReference type="Ensembl" id="ENSSFOT00015024024.2">
    <property type="protein sequence ID" value="ENSSFOP00015023764.2"/>
    <property type="gene ID" value="ENSSFOG00015015273.2"/>
</dbReference>
<keyword evidence="8" id="KW-0732">Signal</keyword>
<evidence type="ECO:0000256" key="3">
    <source>
        <dbReference type="ARBA" id="ARBA00022692"/>
    </source>
</evidence>
<evidence type="ECO:0000256" key="4">
    <source>
        <dbReference type="ARBA" id="ARBA00022989"/>
    </source>
</evidence>
<feature type="transmembrane region" description="Helical" evidence="7">
    <location>
        <begin position="762"/>
        <end position="782"/>
    </location>
</feature>
<keyword evidence="10" id="KW-1185">Reference proteome</keyword>
<keyword evidence="3 7" id="KW-0812">Transmembrane</keyword>
<dbReference type="GO" id="GO:0007507">
    <property type="term" value="P:heart development"/>
    <property type="evidence" value="ECO:0007669"/>
    <property type="project" value="Ensembl"/>
</dbReference>
<evidence type="ECO:0000313" key="10">
    <source>
        <dbReference type="Proteomes" id="UP000694397"/>
    </source>
</evidence>
<evidence type="ECO:0000256" key="6">
    <source>
        <dbReference type="ARBA" id="ARBA00023180"/>
    </source>
</evidence>
<sequence length="812" mass="91224">MTLTWGPIRCYLGVLILDQCLAMQAPTNCPMTPRRRDLRSVQYQPALRLGADFSFISGFVHSFLGTVQPNPFPKKLFQSFVEGNNIVQNPDTIKEVLRYETGFLVCAAIGLLYLVLVPLVGLCLACCRCFDHCGGRMYQEQSQGIHVRRRGLFWATLITTIFILAGNACMFQSNQLLDMSVEQSPQGLGNVVTNLQIYLSAVPQQIHTVVNESFLTIDEIAKNLMSIDSSLGTEIQSSIHRQVSKALKSVHEMSAVVNSTKQDLVQFNNTLRQLQPKVAQLQAELNDVKIRVNRTLPSNTTLPELNALSLNAKFTVPNLMDLQSAVDRADFDAQVRQGWEFLQSIPRQVSNQSRDAVQSIEQQLVQIKGQISHLSEDLPLHSLNDVSEQMKTVRTFITKYSPQILGTERYRWAVCLVLCFVVLLVVLCNALGLLLGPMGLQPKADPTKRSDTANCGGLFLMASAGFSFLFGWIFMLLVLVLFLTGGNLYTLVCVPWQSQELFQIIDTPGMIPGLSLSETLHLKTKLTLSEVYSDCHQNMSLWNTLHLSELFNLDQFLNISKYTEQIQQDFEKQNITLRVVNILTWDLRTQLQNFSKIAGGVNFGNISQQIYNFSNTILNISGTLDHLADKQTNISVKAELQQLATALRGIQNNVTVNIMPMVHIVDDTLQSLGTILSHINDTVGNVLTDIEEAQNFLNSNTSEIVKTISRRFLECQMAYFTSYIHWANKTITQEIGRCGPVAGVVDTVGRLACSYIVESLNAFWFSLGWCLIFLIPNIIFSIKLAKFYRRMKHKDVLENHIQLTHIPRATME</sequence>
<feature type="signal peptide" evidence="8">
    <location>
        <begin position="1"/>
        <end position="22"/>
    </location>
</feature>
<accession>A0A8C9V5G2</accession>
<gene>
    <name evidence="9" type="primary">prom2</name>
</gene>
<organism evidence="9 10">
    <name type="scientific">Scleropages formosus</name>
    <name type="common">Asian bonytongue</name>
    <name type="synonym">Osteoglossum formosum</name>
    <dbReference type="NCBI Taxonomy" id="113540"/>
    <lineage>
        <taxon>Eukaryota</taxon>
        <taxon>Metazoa</taxon>
        <taxon>Chordata</taxon>
        <taxon>Craniata</taxon>
        <taxon>Vertebrata</taxon>
        <taxon>Euteleostomi</taxon>
        <taxon>Actinopterygii</taxon>
        <taxon>Neopterygii</taxon>
        <taxon>Teleostei</taxon>
        <taxon>Osteoglossocephala</taxon>
        <taxon>Osteoglossomorpha</taxon>
        <taxon>Osteoglossiformes</taxon>
        <taxon>Osteoglossidae</taxon>
        <taxon>Scleropages</taxon>
    </lineage>
</organism>
<dbReference type="GO" id="GO:0015485">
    <property type="term" value="F:cholesterol binding"/>
    <property type="evidence" value="ECO:0007669"/>
    <property type="project" value="TreeGrafter"/>
</dbReference>
<feature type="chain" id="PRO_5034864559" evidence="8">
    <location>
        <begin position="23"/>
        <end position="812"/>
    </location>
</feature>
<dbReference type="Proteomes" id="UP000694397">
    <property type="component" value="Chromosome 8"/>
</dbReference>
<keyword evidence="5 7" id="KW-0472">Membrane</keyword>